<dbReference type="AlphaFoldDB" id="A0A1D2M2E3"/>
<keyword evidence="2" id="KW-1185">Reference proteome</keyword>
<accession>A0A1D2M2E3</accession>
<proteinExistence type="predicted"/>
<dbReference type="Proteomes" id="UP000094527">
    <property type="component" value="Unassembled WGS sequence"/>
</dbReference>
<comment type="caution">
    <text evidence="1">The sequence shown here is derived from an EMBL/GenBank/DDBJ whole genome shotgun (WGS) entry which is preliminary data.</text>
</comment>
<name>A0A1D2M2E3_ORCCI</name>
<evidence type="ECO:0000313" key="1">
    <source>
        <dbReference type="EMBL" id="ODM87130.1"/>
    </source>
</evidence>
<dbReference type="EMBL" id="LJIJ01006096">
    <property type="protein sequence ID" value="ODM87130.1"/>
    <property type="molecule type" value="Genomic_DNA"/>
</dbReference>
<reference evidence="1 2" key="1">
    <citation type="journal article" date="2016" name="Genome Biol. Evol.">
        <title>Gene Family Evolution Reflects Adaptation to Soil Environmental Stressors in the Genome of the Collembolan Orchesella cincta.</title>
        <authorList>
            <person name="Faddeeva-Vakhrusheva A."/>
            <person name="Derks M.F."/>
            <person name="Anvar S.Y."/>
            <person name="Agamennone V."/>
            <person name="Suring W."/>
            <person name="Smit S."/>
            <person name="van Straalen N.M."/>
            <person name="Roelofs D."/>
        </authorList>
    </citation>
    <scope>NUCLEOTIDE SEQUENCE [LARGE SCALE GENOMIC DNA]</scope>
    <source>
        <tissue evidence="1">Mixed pool</tissue>
    </source>
</reference>
<gene>
    <name evidence="1" type="ORF">Ocin01_19552</name>
</gene>
<evidence type="ECO:0000313" key="2">
    <source>
        <dbReference type="Proteomes" id="UP000094527"/>
    </source>
</evidence>
<protein>
    <submittedName>
        <fullName evidence="1">Uncharacterized protein</fullName>
    </submittedName>
</protein>
<organism evidence="1 2">
    <name type="scientific">Orchesella cincta</name>
    <name type="common">Springtail</name>
    <name type="synonym">Podura cincta</name>
    <dbReference type="NCBI Taxonomy" id="48709"/>
    <lineage>
        <taxon>Eukaryota</taxon>
        <taxon>Metazoa</taxon>
        <taxon>Ecdysozoa</taxon>
        <taxon>Arthropoda</taxon>
        <taxon>Hexapoda</taxon>
        <taxon>Collembola</taxon>
        <taxon>Entomobryomorpha</taxon>
        <taxon>Entomobryoidea</taxon>
        <taxon>Orchesellidae</taxon>
        <taxon>Orchesellinae</taxon>
        <taxon>Orchesella</taxon>
    </lineage>
</organism>
<sequence>MDCGADLETISAALQPKDWEDRRQCRGSVGYPCKTLPLAPGKIMSLAYLNIAIWRKILVRIDRRFFRRRSGAMAHLMEHWLILSG</sequence>